<evidence type="ECO:0000313" key="3">
    <source>
        <dbReference type="Proteomes" id="UP000176349"/>
    </source>
</evidence>
<feature type="compositionally biased region" description="Low complexity" evidence="1">
    <location>
        <begin position="71"/>
        <end position="82"/>
    </location>
</feature>
<protein>
    <submittedName>
        <fullName evidence="2">Uncharacterized protein</fullName>
    </submittedName>
</protein>
<gene>
    <name evidence="2" type="ORF">A2128_02195</name>
</gene>
<reference evidence="2 3" key="1">
    <citation type="journal article" date="2016" name="Nat. Commun.">
        <title>Thousands of microbial genomes shed light on interconnected biogeochemical processes in an aquifer system.</title>
        <authorList>
            <person name="Anantharaman K."/>
            <person name="Brown C.T."/>
            <person name="Hug L.A."/>
            <person name="Sharon I."/>
            <person name="Castelle C.J."/>
            <person name="Probst A.J."/>
            <person name="Thomas B.C."/>
            <person name="Singh A."/>
            <person name="Wilkins M.J."/>
            <person name="Karaoz U."/>
            <person name="Brodie E.L."/>
            <person name="Williams K.H."/>
            <person name="Hubbard S.S."/>
            <person name="Banfield J.F."/>
        </authorList>
    </citation>
    <scope>NUCLEOTIDE SEQUENCE [LARGE SCALE GENOMIC DNA]</scope>
</reference>
<dbReference type="AlphaFoldDB" id="A0A1G2C806"/>
<dbReference type="EMBL" id="MHKV01000030">
    <property type="protein sequence ID" value="OGY96899.1"/>
    <property type="molecule type" value="Genomic_DNA"/>
</dbReference>
<feature type="region of interest" description="Disordered" evidence="1">
    <location>
        <begin position="1"/>
        <end position="83"/>
    </location>
</feature>
<evidence type="ECO:0000313" key="2">
    <source>
        <dbReference type="EMBL" id="OGY96899.1"/>
    </source>
</evidence>
<organism evidence="2 3">
    <name type="scientific">Candidatus Liptonbacteria bacterium GWC1_60_9</name>
    <dbReference type="NCBI Taxonomy" id="1798645"/>
    <lineage>
        <taxon>Bacteria</taxon>
        <taxon>Candidatus Liptoniibacteriota</taxon>
    </lineage>
</organism>
<accession>A0A1G2C806</accession>
<evidence type="ECO:0000256" key="1">
    <source>
        <dbReference type="SAM" id="MobiDB-lite"/>
    </source>
</evidence>
<proteinExistence type="predicted"/>
<feature type="compositionally biased region" description="Basic and acidic residues" evidence="1">
    <location>
        <begin position="1"/>
        <end position="54"/>
    </location>
</feature>
<sequence>MLEAGLKRRGIELPKQEEPQALKTQEGNELKTSREIAHERAEKIAATEKTEAETTHFFLRRKGIPDEPRADAGGAPEAPEARPSIEVLKEQLDAARDEFLKTEKEYGDGTRASDELADRYYDARDAYERARAEYVAEDVLKYVREETEILEQRVDAGEAKGVFEKLHGAWGWLSEKNMGKVWDPESRILKIGARMVNLRTAISGALIGAAWMIPGAGVGVLAARQALAGAGMTFMAYDLQRKYAEVKAADVSKLDKLAPQEVAEKFHALAALAKLKGSWQGLEGAREKLRERYERDMAIAVAWGMDLQGYTWELADKEQKKEGARKWRAVGAGVLGGLGLAGLRHFAFGADVAAGVKAPAPGLPPVHEGMTPLPSEDVPKITAAISASEAIKNATEFSVPFQPGESPLHEARKALALYLSEDESQAFRALSPAEKLWAEERLWKLTQEQLKAAGALKDVWQPGDQIAFKKEAVQQALSELQQKFDSPEKLKALAENLRDHVGKVDWKRYAVAAGHGAWEGDTGVRFRVSTADILREPKANERMLDALLEEARRYPGITVPGEEAGTLLGTPGGAGTPHFEYSFEDGTVVSAEEAARLELVRDKLAEAVSGLDAGEYNAIRTMRVSDILKKSFWQLTDETRWPEGTRQTHVDIMNRLHLKDRIKAAFEALPEQSRADVGGLDVHDFIRTYLLKGGTKV</sequence>
<comment type="caution">
    <text evidence="2">The sequence shown here is derived from an EMBL/GenBank/DDBJ whole genome shotgun (WGS) entry which is preliminary data.</text>
</comment>
<name>A0A1G2C806_9BACT</name>
<dbReference type="Proteomes" id="UP000176349">
    <property type="component" value="Unassembled WGS sequence"/>
</dbReference>